<dbReference type="GO" id="GO:0006606">
    <property type="term" value="P:protein import into nucleus"/>
    <property type="evidence" value="ECO:0007669"/>
    <property type="project" value="TreeGrafter"/>
</dbReference>
<dbReference type="InterPro" id="IPR016123">
    <property type="entry name" value="Mog1/PsbP_a/b/a-sand"/>
</dbReference>
<dbReference type="Proteomes" id="UP000031516">
    <property type="component" value="Unassembled WGS sequence"/>
</dbReference>
<dbReference type="PANTHER" id="PTHR15837">
    <property type="entry name" value="RAN GUANINE NUCLEOTIDE RELEASE FACTOR"/>
    <property type="match status" value="1"/>
</dbReference>
<dbReference type="GO" id="GO:0031267">
    <property type="term" value="F:small GTPase binding"/>
    <property type="evidence" value="ECO:0007669"/>
    <property type="project" value="TreeGrafter"/>
</dbReference>
<organism evidence="4 5">
    <name type="scientific">Kluyveromyces dobzhanskii CBS 2104</name>
    <dbReference type="NCBI Taxonomy" id="1427455"/>
    <lineage>
        <taxon>Eukaryota</taxon>
        <taxon>Fungi</taxon>
        <taxon>Dikarya</taxon>
        <taxon>Ascomycota</taxon>
        <taxon>Saccharomycotina</taxon>
        <taxon>Saccharomycetes</taxon>
        <taxon>Saccharomycetales</taxon>
        <taxon>Saccharomycetaceae</taxon>
        <taxon>Kluyveromyces</taxon>
    </lineage>
</organism>
<keyword evidence="3" id="KW-0653">Protein transport</keyword>
<keyword evidence="2" id="KW-0813">Transport</keyword>
<protein>
    <submittedName>
        <fullName evidence="4">WGS project CCBQ000000000 data, contig 00015</fullName>
    </submittedName>
</protein>
<keyword evidence="5" id="KW-1185">Reference proteome</keyword>
<name>A0A0A8LCT4_9SACH</name>
<dbReference type="OrthoDB" id="10255285at2759"/>
<dbReference type="PANTHER" id="PTHR15837:SF0">
    <property type="entry name" value="RAN GUANINE NUCLEOTIDE RELEASE FACTOR"/>
    <property type="match status" value="1"/>
</dbReference>
<sequence>MSHWIRQELYGGAISTVFPKAFLDASMIRQVPDTQEVFVNSRREEEPTDDGLGYDESVIVDLLQRVEEDNDRKALDIHLAEISDLSKSHNWTIINHHAQPEKNSQTCIVVETAYKWGKESMAETVAMCVGLSRLSEFETDVVISILVPISSQEELAAMAQAAAQKSPETLPSRVQAAYGLLQDMVANLTVEDPSLFV</sequence>
<evidence type="ECO:0000256" key="2">
    <source>
        <dbReference type="ARBA" id="ARBA00022448"/>
    </source>
</evidence>
<evidence type="ECO:0000313" key="4">
    <source>
        <dbReference type="EMBL" id="CDO96000.1"/>
    </source>
</evidence>
<dbReference type="SUPFAM" id="SSF55724">
    <property type="entry name" value="Mog1p/PsbP-like"/>
    <property type="match status" value="1"/>
</dbReference>
<accession>A0A0A8LCT4</accession>
<evidence type="ECO:0000256" key="1">
    <source>
        <dbReference type="ARBA" id="ARBA00010307"/>
    </source>
</evidence>
<dbReference type="AlphaFoldDB" id="A0A0A8LCT4"/>
<proteinExistence type="inferred from homology"/>
<dbReference type="GO" id="GO:0005634">
    <property type="term" value="C:nucleus"/>
    <property type="evidence" value="ECO:0007669"/>
    <property type="project" value="TreeGrafter"/>
</dbReference>
<reference evidence="4 5" key="1">
    <citation type="submission" date="2014-03" db="EMBL/GenBank/DDBJ databases">
        <title>The genome of Kluyveromyces dobzhanskii.</title>
        <authorList>
            <person name="Nystedt B."/>
            <person name="Astrom S."/>
        </authorList>
    </citation>
    <scope>NUCLEOTIDE SEQUENCE [LARGE SCALE GENOMIC DNA]</scope>
    <source>
        <strain evidence="4 5">CBS 2104</strain>
    </source>
</reference>
<dbReference type="Pfam" id="PF04603">
    <property type="entry name" value="Mog1"/>
    <property type="match status" value="1"/>
</dbReference>
<evidence type="ECO:0000256" key="3">
    <source>
        <dbReference type="ARBA" id="ARBA00022927"/>
    </source>
</evidence>
<dbReference type="EMBL" id="CCBQ010000045">
    <property type="protein sequence ID" value="CDO96000.1"/>
    <property type="molecule type" value="Genomic_DNA"/>
</dbReference>
<comment type="caution">
    <text evidence="4">The sequence shown here is derived from an EMBL/GenBank/DDBJ whole genome shotgun (WGS) entry which is preliminary data.</text>
</comment>
<comment type="similarity">
    <text evidence="1">Belongs to the MOG1 family.</text>
</comment>
<evidence type="ECO:0000313" key="5">
    <source>
        <dbReference type="Proteomes" id="UP000031516"/>
    </source>
</evidence>
<gene>
    <name evidence="4" type="ORF">KLDO_g4221</name>
</gene>
<dbReference type="InterPro" id="IPR007681">
    <property type="entry name" value="Mog1"/>
</dbReference>
<dbReference type="Gene3D" id="3.40.1000.10">
    <property type="entry name" value="Mog1/PsbP, alpha/beta/alpha sandwich"/>
    <property type="match status" value="1"/>
</dbReference>
<dbReference type="GO" id="GO:0005085">
    <property type="term" value="F:guanyl-nucleotide exchange factor activity"/>
    <property type="evidence" value="ECO:0007669"/>
    <property type="project" value="TreeGrafter"/>
</dbReference>